<sequence length="149" mass="16372">MPEVQINMAVPSDSPAIAAILADPLVQRRAHLMVVPDPTAVAMLMQSTHLLTIRCDKQIVGIMTLEQVTATCWELGYLLCRTDWGKGIMTAAVGLLCDRLQPGNCLRATVDDDNIGSQRVLIKNGFAKETDDGEQGKWFFQKGLALIKY</sequence>
<dbReference type="RefSeq" id="WP_289586332.1">
    <property type="nucleotide sequence ID" value="NZ_JAUDDW010000026.1"/>
</dbReference>
<evidence type="ECO:0000313" key="2">
    <source>
        <dbReference type="EMBL" id="MDM8266875.1"/>
    </source>
</evidence>
<dbReference type="InterPro" id="IPR000182">
    <property type="entry name" value="GNAT_dom"/>
</dbReference>
<name>A0ABT7UYV0_9LACO</name>
<reference evidence="3" key="1">
    <citation type="submission" date="2023-06" db="EMBL/GenBank/DDBJ databases">
        <title>Identification and characterization of horizontal gene transfer across gut microbiota members of farm animals based on homology search.</title>
        <authorList>
            <person name="Zeman M."/>
            <person name="Kubasova T."/>
            <person name="Jahodarova E."/>
            <person name="Nykrynova M."/>
            <person name="Rychlik I."/>
        </authorList>
    </citation>
    <scope>NUCLEOTIDE SEQUENCE [LARGE SCALE GENOMIC DNA]</scope>
    <source>
        <strain evidence="3">161_Gplus</strain>
    </source>
</reference>
<proteinExistence type="predicted"/>
<evidence type="ECO:0000313" key="3">
    <source>
        <dbReference type="Proteomes" id="UP001529343"/>
    </source>
</evidence>
<dbReference type="InterPro" id="IPR016181">
    <property type="entry name" value="Acyl_CoA_acyltransferase"/>
</dbReference>
<reference evidence="2 3" key="2">
    <citation type="submission" date="2023-06" db="EMBL/GenBank/DDBJ databases">
        <authorList>
            <person name="Zeman M."/>
            <person name="Kubasova T."/>
            <person name="Jahodarova E."/>
            <person name="Nykrynova M."/>
            <person name="Rychlik I."/>
        </authorList>
    </citation>
    <scope>NUCLEOTIDE SEQUENCE [LARGE SCALE GENOMIC DNA]</scope>
    <source>
        <strain evidence="2 3">161_Gplus</strain>
    </source>
</reference>
<dbReference type="PROSITE" id="PS51186">
    <property type="entry name" value="GNAT"/>
    <property type="match status" value="1"/>
</dbReference>
<dbReference type="PANTHER" id="PTHR43328:SF1">
    <property type="entry name" value="N-ACETYLTRANSFERASE DOMAIN-CONTAINING PROTEIN"/>
    <property type="match status" value="1"/>
</dbReference>
<feature type="domain" description="N-acetyltransferase" evidence="1">
    <location>
        <begin position="4"/>
        <end position="149"/>
    </location>
</feature>
<organism evidence="2 3">
    <name type="scientific">Limosilactobacillus pontis</name>
    <dbReference type="NCBI Taxonomy" id="35787"/>
    <lineage>
        <taxon>Bacteria</taxon>
        <taxon>Bacillati</taxon>
        <taxon>Bacillota</taxon>
        <taxon>Bacilli</taxon>
        <taxon>Lactobacillales</taxon>
        <taxon>Lactobacillaceae</taxon>
        <taxon>Limosilactobacillus</taxon>
    </lineage>
</organism>
<gene>
    <name evidence="2" type="ORF">QUW44_06865</name>
</gene>
<protein>
    <submittedName>
        <fullName evidence="2">GNAT family N-acetyltransferase</fullName>
    </submittedName>
</protein>
<comment type="caution">
    <text evidence="2">The sequence shown here is derived from an EMBL/GenBank/DDBJ whole genome shotgun (WGS) entry which is preliminary data.</text>
</comment>
<dbReference type="Proteomes" id="UP001529343">
    <property type="component" value="Unassembled WGS sequence"/>
</dbReference>
<keyword evidence="3" id="KW-1185">Reference proteome</keyword>
<dbReference type="Gene3D" id="3.40.630.30">
    <property type="match status" value="1"/>
</dbReference>
<dbReference type="SUPFAM" id="SSF55729">
    <property type="entry name" value="Acyl-CoA N-acyltransferases (Nat)"/>
    <property type="match status" value="1"/>
</dbReference>
<dbReference type="Pfam" id="PF13302">
    <property type="entry name" value="Acetyltransf_3"/>
    <property type="match status" value="1"/>
</dbReference>
<dbReference type="PANTHER" id="PTHR43328">
    <property type="entry name" value="ACETYLTRANSFERASE-RELATED"/>
    <property type="match status" value="1"/>
</dbReference>
<evidence type="ECO:0000259" key="1">
    <source>
        <dbReference type="PROSITE" id="PS51186"/>
    </source>
</evidence>
<dbReference type="EMBL" id="JAUDDW010000026">
    <property type="protein sequence ID" value="MDM8266875.1"/>
    <property type="molecule type" value="Genomic_DNA"/>
</dbReference>
<accession>A0ABT7UYV0</accession>